<gene>
    <name evidence="1" type="primary">Pol</name>
    <name evidence="1" type="ORF">SNAT2548_LOCUS16071</name>
</gene>
<protein>
    <submittedName>
        <fullName evidence="1">Pol protein</fullName>
    </submittedName>
</protein>
<sequence length="292" mass="31443">MALRQVWLGCRRAAWMVTARPRCGTALGGLVRPPSTVPPASALCARRTYLESMDRSVTVYSFTDPMELLNFMDANSDSDLRTFEAALRTLGRLSAGPAYKEVVGDGRFHAILSALATRLDDCDATMLSKISDASARFRTTTPELADLAQRLAEVVCRREDMFSPRNLANVAIALALRGVRDVPTVEFVRNEVWLIPPPPPSGPLVLWSPGPLVPWSSGPLVLWSPGPLVPWSRGPLGPVVWSRGPLLPWSCCSLGPAVLWSPGPVVPLVPSPWSSGSAVLSSCGLAIPDLNL</sequence>
<reference evidence="1" key="1">
    <citation type="submission" date="2021-02" db="EMBL/GenBank/DDBJ databases">
        <authorList>
            <person name="Dougan E. K."/>
            <person name="Rhodes N."/>
            <person name="Thang M."/>
            <person name="Chan C."/>
        </authorList>
    </citation>
    <scope>NUCLEOTIDE SEQUENCE</scope>
</reference>
<accession>A0A812NC07</accession>
<dbReference type="OrthoDB" id="390351at2759"/>
<comment type="caution">
    <text evidence="1">The sequence shown here is derived from an EMBL/GenBank/DDBJ whole genome shotgun (WGS) entry which is preliminary data.</text>
</comment>
<organism evidence="1 2">
    <name type="scientific">Symbiodinium natans</name>
    <dbReference type="NCBI Taxonomy" id="878477"/>
    <lineage>
        <taxon>Eukaryota</taxon>
        <taxon>Sar</taxon>
        <taxon>Alveolata</taxon>
        <taxon>Dinophyceae</taxon>
        <taxon>Suessiales</taxon>
        <taxon>Symbiodiniaceae</taxon>
        <taxon>Symbiodinium</taxon>
    </lineage>
</organism>
<dbReference type="EMBL" id="CAJNDS010002073">
    <property type="protein sequence ID" value="CAE7305808.1"/>
    <property type="molecule type" value="Genomic_DNA"/>
</dbReference>
<name>A0A812NC07_9DINO</name>
<dbReference type="AlphaFoldDB" id="A0A812NC07"/>
<proteinExistence type="predicted"/>
<dbReference type="Proteomes" id="UP000604046">
    <property type="component" value="Unassembled WGS sequence"/>
</dbReference>
<evidence type="ECO:0000313" key="1">
    <source>
        <dbReference type="EMBL" id="CAE7305808.1"/>
    </source>
</evidence>
<evidence type="ECO:0000313" key="2">
    <source>
        <dbReference type="Proteomes" id="UP000604046"/>
    </source>
</evidence>
<keyword evidence="2" id="KW-1185">Reference proteome</keyword>